<feature type="region of interest" description="Disordered" evidence="1">
    <location>
        <begin position="271"/>
        <end position="335"/>
    </location>
</feature>
<organism evidence="3 4">
    <name type="scientific">Elysia marginata</name>
    <dbReference type="NCBI Taxonomy" id="1093978"/>
    <lineage>
        <taxon>Eukaryota</taxon>
        <taxon>Metazoa</taxon>
        <taxon>Spiralia</taxon>
        <taxon>Lophotrochozoa</taxon>
        <taxon>Mollusca</taxon>
        <taxon>Gastropoda</taxon>
        <taxon>Heterobranchia</taxon>
        <taxon>Euthyneura</taxon>
        <taxon>Panpulmonata</taxon>
        <taxon>Sacoglossa</taxon>
        <taxon>Placobranchoidea</taxon>
        <taxon>Plakobranchidae</taxon>
        <taxon>Elysia</taxon>
    </lineage>
</organism>
<feature type="transmembrane region" description="Helical" evidence="2">
    <location>
        <begin position="12"/>
        <end position="32"/>
    </location>
</feature>
<sequence length="419" mass="46795">MWRSHNLNVARFLLIYLGDKVIAGALAIPFLLTLPSFHPSLVSVAEPTTRLSGPAAGRRPIRAVDAFISPNMGSSGYTGDGKQKNLLGGVEERKMRSVGRQGLCLSCPKSYRNARMLRGIDKKPDIPTENRIWGVGHQVPYNKFKSRRGQATRKLLLPECFMTKKMLNVDLPLSDRLCPTKRAPERRRRLDKSLKKLKHKRSSDPVTFRHLHTILTSVDQHRPQLRANSRLSNVKENAKTLDKILSVDLDNSVLHGKFSAAKIRAFNESKTFTERAEEPDSPTRGSQLRSRKPRASNSVNSSSLEESANFVASPVKASPTPLGSGKATPPKASTRKTPPITYLPIETLAVLRTSFWPSPAATLFTCILYSHTLHQVWFIYMLLASQTGCIAMVTVDRVKVRSFCFSALKFMTKNKTYSI</sequence>
<gene>
    <name evidence="3" type="ORF">ElyMa_006858300</name>
</gene>
<evidence type="ECO:0000256" key="2">
    <source>
        <dbReference type="SAM" id="Phobius"/>
    </source>
</evidence>
<dbReference type="Proteomes" id="UP000762676">
    <property type="component" value="Unassembled WGS sequence"/>
</dbReference>
<protein>
    <submittedName>
        <fullName evidence="3">Uncharacterized protein</fullName>
    </submittedName>
</protein>
<keyword evidence="2" id="KW-0472">Membrane</keyword>
<comment type="caution">
    <text evidence="3">The sequence shown here is derived from an EMBL/GenBank/DDBJ whole genome shotgun (WGS) entry which is preliminary data.</text>
</comment>
<evidence type="ECO:0000313" key="3">
    <source>
        <dbReference type="EMBL" id="GFS18856.1"/>
    </source>
</evidence>
<name>A0AAV4J8X9_9GAST</name>
<feature type="compositionally biased region" description="Low complexity" evidence="1">
    <location>
        <begin position="295"/>
        <end position="309"/>
    </location>
</feature>
<reference evidence="3 4" key="1">
    <citation type="journal article" date="2021" name="Elife">
        <title>Chloroplast acquisition without the gene transfer in kleptoplastic sea slugs, Plakobranchus ocellatus.</title>
        <authorList>
            <person name="Maeda T."/>
            <person name="Takahashi S."/>
            <person name="Yoshida T."/>
            <person name="Shimamura S."/>
            <person name="Takaki Y."/>
            <person name="Nagai Y."/>
            <person name="Toyoda A."/>
            <person name="Suzuki Y."/>
            <person name="Arimoto A."/>
            <person name="Ishii H."/>
            <person name="Satoh N."/>
            <person name="Nishiyama T."/>
            <person name="Hasebe M."/>
            <person name="Maruyama T."/>
            <person name="Minagawa J."/>
            <person name="Obokata J."/>
            <person name="Shigenobu S."/>
        </authorList>
    </citation>
    <scope>NUCLEOTIDE SEQUENCE [LARGE SCALE GENOMIC DNA]</scope>
</reference>
<keyword evidence="2" id="KW-1133">Transmembrane helix</keyword>
<keyword evidence="4" id="KW-1185">Reference proteome</keyword>
<evidence type="ECO:0000256" key="1">
    <source>
        <dbReference type="SAM" id="MobiDB-lite"/>
    </source>
</evidence>
<keyword evidence="2" id="KW-0812">Transmembrane</keyword>
<dbReference type="EMBL" id="BMAT01013721">
    <property type="protein sequence ID" value="GFS18856.1"/>
    <property type="molecule type" value="Genomic_DNA"/>
</dbReference>
<proteinExistence type="predicted"/>
<accession>A0AAV4J8X9</accession>
<evidence type="ECO:0000313" key="4">
    <source>
        <dbReference type="Proteomes" id="UP000762676"/>
    </source>
</evidence>
<dbReference type="AlphaFoldDB" id="A0AAV4J8X9"/>